<name>A0AAF5PQQ6_WUCBA</name>
<accession>A0AAF5PQQ6</accession>
<reference evidence="2" key="3">
    <citation type="submission" date="2024-02" db="UniProtKB">
        <authorList>
            <consortium name="WormBaseParasite"/>
        </authorList>
    </citation>
    <scope>IDENTIFICATION</scope>
    <source>
        <strain evidence="2">pt0022</strain>
    </source>
</reference>
<reference evidence="1" key="2">
    <citation type="journal article" date="2016" name="Mol. Ecol.">
        <title>Population genomics of the filarial nematode parasite Wuchereria bancrofti from mosquitoes.</title>
        <authorList>
            <person name="Small S.T."/>
            <person name="Reimer L.J."/>
            <person name="Tisch D.J."/>
            <person name="King C.L."/>
            <person name="Christensen B.M."/>
            <person name="Siba P.M."/>
            <person name="Kazura J.W."/>
            <person name="Serre D."/>
            <person name="Zimmerman P.A."/>
        </authorList>
    </citation>
    <scope>NUCLEOTIDE SEQUENCE</scope>
    <source>
        <strain evidence="1">pt0022</strain>
    </source>
</reference>
<evidence type="ECO:0000313" key="1">
    <source>
        <dbReference type="Proteomes" id="UP000093561"/>
    </source>
</evidence>
<sequence>MGTINTFNFYPEAIDKAATKAKEAVCSATEIIKHKISDAALTLKDKASNILDEVDRANHQSETLLKKSQEIEIEIENEKR</sequence>
<protein>
    <submittedName>
        <fullName evidence="2">Uncharacterized protein</fullName>
    </submittedName>
</protein>
<dbReference type="WBParaSite" id="mrna-Wban_04322">
    <property type="protein sequence ID" value="mrna-Wban_04322"/>
    <property type="gene ID" value="Wban_04322"/>
</dbReference>
<dbReference type="Proteomes" id="UP000093561">
    <property type="component" value="Unassembled WGS sequence"/>
</dbReference>
<reference evidence="1" key="1">
    <citation type="submission" date="2015-03" db="EMBL/GenBank/DDBJ databases">
        <title>Wuchereria bancrofti Genome Sequencing Papua New Guinea Strain.</title>
        <authorList>
            <person name="Small S.T."/>
            <person name="Serre D."/>
            <person name="Zimmerman P.A."/>
        </authorList>
    </citation>
    <scope>NUCLEOTIDE SEQUENCE [LARGE SCALE GENOMIC DNA]</scope>
    <source>
        <strain evidence="1">pt0022</strain>
    </source>
</reference>
<organism evidence="1 2">
    <name type="scientific">Wuchereria bancrofti</name>
    <dbReference type="NCBI Taxonomy" id="6293"/>
    <lineage>
        <taxon>Eukaryota</taxon>
        <taxon>Metazoa</taxon>
        <taxon>Ecdysozoa</taxon>
        <taxon>Nematoda</taxon>
        <taxon>Chromadorea</taxon>
        <taxon>Rhabditida</taxon>
        <taxon>Spirurina</taxon>
        <taxon>Spiruromorpha</taxon>
        <taxon>Filarioidea</taxon>
        <taxon>Onchocercidae</taxon>
        <taxon>Wuchereria</taxon>
    </lineage>
</organism>
<dbReference type="AlphaFoldDB" id="A0AAF5PQQ6"/>
<evidence type="ECO:0000313" key="2">
    <source>
        <dbReference type="WBParaSite" id="mrna-Wban_04322"/>
    </source>
</evidence>
<proteinExistence type="predicted"/>